<protein>
    <submittedName>
        <fullName evidence="1">Nicotinate-nucleotide pyrophosphorylase</fullName>
    </submittedName>
</protein>
<dbReference type="EMBL" id="LMXU01000022">
    <property type="protein sequence ID" value="KWU00607.1"/>
    <property type="molecule type" value="Genomic_DNA"/>
</dbReference>
<organism evidence="1 2">
    <name type="scientific">Vibrio toranzoniae</name>
    <dbReference type="NCBI Taxonomy" id="1194427"/>
    <lineage>
        <taxon>Bacteria</taxon>
        <taxon>Pseudomonadati</taxon>
        <taxon>Pseudomonadota</taxon>
        <taxon>Gammaproteobacteria</taxon>
        <taxon>Vibrionales</taxon>
        <taxon>Vibrionaceae</taxon>
        <taxon>Vibrio</taxon>
    </lineage>
</organism>
<dbReference type="AlphaFoldDB" id="A0A109D894"/>
<evidence type="ECO:0000313" key="2">
    <source>
        <dbReference type="Proteomes" id="UP000057389"/>
    </source>
</evidence>
<gene>
    <name evidence="1" type="ORF">APQ14_10920</name>
</gene>
<keyword evidence="2" id="KW-1185">Reference proteome</keyword>
<comment type="caution">
    <text evidence="1">The sequence shown here is derived from an EMBL/GenBank/DDBJ whole genome shotgun (WGS) entry which is preliminary data.</text>
</comment>
<proteinExistence type="predicted"/>
<dbReference type="Proteomes" id="UP000057389">
    <property type="component" value="Unassembled WGS sequence"/>
</dbReference>
<reference evidence="1 2" key="1">
    <citation type="submission" date="2015-11" db="EMBL/GenBank/DDBJ databases">
        <title>Draft WGS of Vibrio toranzoniae.</title>
        <authorList>
            <person name="Lasa A."/>
            <person name="Romalde J.L."/>
        </authorList>
    </citation>
    <scope>NUCLEOTIDE SEQUENCE [LARGE SCALE GENOMIC DNA]</scope>
    <source>
        <strain evidence="1 2">Vb 10.8</strain>
    </source>
</reference>
<sequence>MFFIANLILKGSGNGMILLLNFKLKRLARLLYGQGHNLIVLAEKKVRPR</sequence>
<name>A0A109D894_9VIBR</name>
<evidence type="ECO:0000313" key="1">
    <source>
        <dbReference type="EMBL" id="KWU00607.1"/>
    </source>
</evidence>
<accession>A0A109D894</accession>